<name>A0A0V0GG59_SOLCH</name>
<reference evidence="2" key="1">
    <citation type="submission" date="2015-12" db="EMBL/GenBank/DDBJ databases">
        <title>Gene expression during late stages of embryo sac development: a critical building block for successful pollen-pistil interactions.</title>
        <authorList>
            <person name="Liu Y."/>
            <person name="Joly V."/>
            <person name="Sabar M."/>
            <person name="Matton D.P."/>
        </authorList>
    </citation>
    <scope>NUCLEOTIDE SEQUENCE</scope>
</reference>
<dbReference type="InterPro" id="IPR005174">
    <property type="entry name" value="KIB1-4_b-propeller"/>
</dbReference>
<evidence type="ECO:0000313" key="2">
    <source>
        <dbReference type="EMBL" id="JAP06342.1"/>
    </source>
</evidence>
<dbReference type="Pfam" id="PF03478">
    <property type="entry name" value="Beta-prop_KIB1-4"/>
    <property type="match status" value="1"/>
</dbReference>
<protein>
    <submittedName>
        <fullName evidence="2">Putative ovule protein</fullName>
    </submittedName>
</protein>
<dbReference type="AlphaFoldDB" id="A0A0V0GG59"/>
<sequence>YVSINKIMLSANPSLSSDYVAIISYSRHKIYLAYWEPGDLFWTPIYELMDLVNYGISTTLMDSFM</sequence>
<organism evidence="2">
    <name type="scientific">Solanum chacoense</name>
    <name type="common">Chaco potato</name>
    <dbReference type="NCBI Taxonomy" id="4108"/>
    <lineage>
        <taxon>Eukaryota</taxon>
        <taxon>Viridiplantae</taxon>
        <taxon>Streptophyta</taxon>
        <taxon>Embryophyta</taxon>
        <taxon>Tracheophyta</taxon>
        <taxon>Spermatophyta</taxon>
        <taxon>Magnoliopsida</taxon>
        <taxon>eudicotyledons</taxon>
        <taxon>Gunneridae</taxon>
        <taxon>Pentapetalae</taxon>
        <taxon>asterids</taxon>
        <taxon>lamiids</taxon>
        <taxon>Solanales</taxon>
        <taxon>Solanaceae</taxon>
        <taxon>Solanoideae</taxon>
        <taxon>Solaneae</taxon>
        <taxon>Solanum</taxon>
    </lineage>
</organism>
<feature type="non-terminal residue" evidence="2">
    <location>
        <position position="1"/>
    </location>
</feature>
<accession>A0A0V0GG59</accession>
<dbReference type="EMBL" id="GEDG01041718">
    <property type="protein sequence ID" value="JAP06342.1"/>
    <property type="molecule type" value="Transcribed_RNA"/>
</dbReference>
<proteinExistence type="predicted"/>
<evidence type="ECO:0000259" key="1">
    <source>
        <dbReference type="Pfam" id="PF03478"/>
    </source>
</evidence>
<feature type="domain" description="KIB1-4 beta-propeller" evidence="1">
    <location>
        <begin position="2"/>
        <end position="46"/>
    </location>
</feature>